<organism evidence="1 2">
    <name type="scientific">Lasiodiplodia mahajangana</name>
    <dbReference type="NCBI Taxonomy" id="1108764"/>
    <lineage>
        <taxon>Eukaryota</taxon>
        <taxon>Fungi</taxon>
        <taxon>Dikarya</taxon>
        <taxon>Ascomycota</taxon>
        <taxon>Pezizomycotina</taxon>
        <taxon>Dothideomycetes</taxon>
        <taxon>Dothideomycetes incertae sedis</taxon>
        <taxon>Botryosphaeriales</taxon>
        <taxon>Botryosphaeriaceae</taxon>
        <taxon>Lasiodiplodia</taxon>
    </lineage>
</organism>
<sequence length="166" mass="18600">MAKSPHSAPETTKNNVANDEWTTVAYKKPVLTKRPVIRTKNPLKDSRRDDSKSPKRSERAATSEVSPPIAEQKARHCLLTVPTYASIATADYRRALNPGPCDNAIVGGSAPWEIRAWDQKPHLGGPRGCKRRRESFEDGIQGPLPSWYKAPVWDVSPKRRDSEMEK</sequence>
<dbReference type="Proteomes" id="UP001153332">
    <property type="component" value="Unassembled WGS sequence"/>
</dbReference>
<gene>
    <name evidence="1" type="ORF">O1611_g8609</name>
</gene>
<comment type="caution">
    <text evidence="1">The sequence shown here is derived from an EMBL/GenBank/DDBJ whole genome shotgun (WGS) entry which is preliminary data.</text>
</comment>
<dbReference type="EMBL" id="JAPUUL010002608">
    <property type="protein sequence ID" value="KAJ8125032.1"/>
    <property type="molecule type" value="Genomic_DNA"/>
</dbReference>
<evidence type="ECO:0000313" key="1">
    <source>
        <dbReference type="EMBL" id="KAJ8125032.1"/>
    </source>
</evidence>
<accession>A0ACC2JC08</accession>
<name>A0ACC2JC08_9PEZI</name>
<proteinExistence type="predicted"/>
<evidence type="ECO:0000313" key="2">
    <source>
        <dbReference type="Proteomes" id="UP001153332"/>
    </source>
</evidence>
<keyword evidence="2" id="KW-1185">Reference proteome</keyword>
<protein>
    <submittedName>
        <fullName evidence="1">Uncharacterized protein</fullName>
    </submittedName>
</protein>
<reference evidence="1" key="1">
    <citation type="submission" date="2022-12" db="EMBL/GenBank/DDBJ databases">
        <title>Genome Sequence of Lasiodiplodia mahajangana.</title>
        <authorList>
            <person name="Buettner E."/>
        </authorList>
    </citation>
    <scope>NUCLEOTIDE SEQUENCE</scope>
    <source>
        <strain evidence="1">VT137</strain>
    </source>
</reference>